<dbReference type="InterPro" id="IPR050034">
    <property type="entry name" value="Opp4A"/>
</dbReference>
<evidence type="ECO:0000256" key="3">
    <source>
        <dbReference type="ARBA" id="ARBA00022729"/>
    </source>
</evidence>
<dbReference type="Pfam" id="PF00496">
    <property type="entry name" value="SBP_bac_5"/>
    <property type="match status" value="1"/>
</dbReference>
<dbReference type="InterPro" id="IPR000914">
    <property type="entry name" value="SBP_5_dom"/>
</dbReference>
<keyword evidence="3 5" id="KW-0732">Signal</keyword>
<evidence type="ECO:0000256" key="1">
    <source>
        <dbReference type="ARBA" id="ARBA00005695"/>
    </source>
</evidence>
<evidence type="ECO:0000256" key="2">
    <source>
        <dbReference type="ARBA" id="ARBA00022448"/>
    </source>
</evidence>
<feature type="signal peptide" evidence="5">
    <location>
        <begin position="1"/>
        <end position="20"/>
    </location>
</feature>
<dbReference type="Gene3D" id="3.90.76.10">
    <property type="entry name" value="Dipeptide-binding Protein, Domain 1"/>
    <property type="match status" value="1"/>
</dbReference>
<dbReference type="PANTHER" id="PTHR30290">
    <property type="entry name" value="PERIPLASMIC BINDING COMPONENT OF ABC TRANSPORTER"/>
    <property type="match status" value="1"/>
</dbReference>
<dbReference type="SUPFAM" id="SSF53850">
    <property type="entry name" value="Periplasmic binding protein-like II"/>
    <property type="match status" value="1"/>
</dbReference>
<evidence type="ECO:0000256" key="4">
    <source>
        <dbReference type="SAM" id="MobiDB-lite"/>
    </source>
</evidence>
<protein>
    <submittedName>
        <fullName evidence="7">Oligopeptide ABC transporter substrate-binding protein</fullName>
    </submittedName>
</protein>
<dbReference type="PIRSF" id="PIRSF002741">
    <property type="entry name" value="MppA"/>
    <property type="match status" value="1"/>
</dbReference>
<sequence length="578" mass="65166">MKKKSLFWLFAMMLVLSAFLAACNTSGDKEPAKEDPKDEDPVVQEPAEDDKKGGTLVYAIDAPPEGLFNFAFYGIATDAEVLGLFDEGLIDYDENLAPVPNLASWETSDNQTYTFKFEKGVKWHDGNELTVHDWVFALETLAHKDYDGPRYSNVQNIEGAPAFREGTADSISGVKVIDDYTIEIKFDQPRLNNLTNVWTYPMNSKAFEGIAVADMSAHELVRTKPVGLGPFKVEKIVPGESVELVRNDNYWKGEVNLDKIIIRVIDNTATLGALQNEDVHMVGLQPVTAPDVENLENVDVITAPGLSYYYVGFKLGKFDSEKNVISEVNPKYQDKKLRQAMMYAINRQEWVDAFFFGYGKPVNKPVPSSHWISADDKDLPNAYEYDPEKAKALLDEAGYVDVDGDGMREDPNGEKFVVKFSHYATGNPTFETRATALTQYWNEVGLSTELEMTEVNLYYDMIEKDDPGIETFFGGWGTGSDPDPSDLWKADKLWNYPRYNNPEADALLDKALSVEEMGTDTEKRKQVYVEWQKILNEEVPMLYIAELEEIMGVNKNVGGFTMDVSGYNNPAEWYLNEK</sequence>
<dbReference type="NCBIfam" id="NF045467">
    <property type="entry name" value="Opp4A"/>
    <property type="match status" value="1"/>
</dbReference>
<reference evidence="8" key="1">
    <citation type="journal article" date="2019" name="Int. J. Syst. Evol. Microbiol.">
        <title>The Global Catalogue of Microorganisms (GCM) 10K type strain sequencing project: providing services to taxonomists for standard genome sequencing and annotation.</title>
        <authorList>
            <consortium name="The Broad Institute Genomics Platform"/>
            <consortium name="The Broad Institute Genome Sequencing Center for Infectious Disease"/>
            <person name="Wu L."/>
            <person name="Ma J."/>
        </authorList>
    </citation>
    <scope>NUCLEOTIDE SEQUENCE [LARGE SCALE GENOMIC DNA]</scope>
    <source>
        <strain evidence="8">CCUG 59778</strain>
    </source>
</reference>
<keyword evidence="2" id="KW-0813">Transport</keyword>
<dbReference type="Gene3D" id="3.40.190.10">
    <property type="entry name" value="Periplasmic binding protein-like II"/>
    <property type="match status" value="1"/>
</dbReference>
<name>A0ABV8X2J2_9LACT</name>
<dbReference type="EMBL" id="JBHSEC010000003">
    <property type="protein sequence ID" value="MFC4409503.1"/>
    <property type="molecule type" value="Genomic_DNA"/>
</dbReference>
<feature type="domain" description="Solute-binding protein family 5" evidence="6">
    <location>
        <begin position="98"/>
        <end position="488"/>
    </location>
</feature>
<feature type="region of interest" description="Disordered" evidence="4">
    <location>
        <begin position="27"/>
        <end position="50"/>
    </location>
</feature>
<feature type="chain" id="PRO_5046085015" evidence="5">
    <location>
        <begin position="21"/>
        <end position="578"/>
    </location>
</feature>
<accession>A0ABV8X2J2</accession>
<dbReference type="PANTHER" id="PTHR30290:SF9">
    <property type="entry name" value="OLIGOPEPTIDE-BINDING PROTEIN APPA"/>
    <property type="match status" value="1"/>
</dbReference>
<evidence type="ECO:0000256" key="5">
    <source>
        <dbReference type="SAM" id="SignalP"/>
    </source>
</evidence>
<dbReference type="RefSeq" id="WP_378152323.1">
    <property type="nucleotide sequence ID" value="NZ_JBHSEC010000003.1"/>
</dbReference>
<feature type="compositionally biased region" description="Basic and acidic residues" evidence="4">
    <location>
        <begin position="27"/>
        <end position="40"/>
    </location>
</feature>
<dbReference type="Gene3D" id="3.10.105.10">
    <property type="entry name" value="Dipeptide-binding Protein, Domain 3"/>
    <property type="match status" value="1"/>
</dbReference>
<evidence type="ECO:0000259" key="6">
    <source>
        <dbReference type="Pfam" id="PF00496"/>
    </source>
</evidence>
<gene>
    <name evidence="7" type="primary">opp4A</name>
    <name evidence="7" type="ORF">ACFOZY_03515</name>
</gene>
<comment type="similarity">
    <text evidence="1">Belongs to the bacterial solute-binding protein 5 family.</text>
</comment>
<comment type="caution">
    <text evidence="7">The sequence shown here is derived from an EMBL/GenBank/DDBJ whole genome shotgun (WGS) entry which is preliminary data.</text>
</comment>
<proteinExistence type="inferred from homology"/>
<dbReference type="PROSITE" id="PS51257">
    <property type="entry name" value="PROKAR_LIPOPROTEIN"/>
    <property type="match status" value="1"/>
</dbReference>
<dbReference type="Proteomes" id="UP001595817">
    <property type="component" value="Unassembled WGS sequence"/>
</dbReference>
<dbReference type="InterPro" id="IPR030678">
    <property type="entry name" value="Peptide/Ni-bd"/>
</dbReference>
<keyword evidence="8" id="KW-1185">Reference proteome</keyword>
<dbReference type="InterPro" id="IPR039424">
    <property type="entry name" value="SBP_5"/>
</dbReference>
<organism evidence="7 8">
    <name type="scientific">Chungangia koreensis</name>
    <dbReference type="NCBI Taxonomy" id="752657"/>
    <lineage>
        <taxon>Bacteria</taxon>
        <taxon>Bacillati</taxon>
        <taxon>Bacillota</taxon>
        <taxon>Bacilli</taxon>
        <taxon>Lactobacillales</taxon>
        <taxon>Chungangia</taxon>
    </lineage>
</organism>
<evidence type="ECO:0000313" key="7">
    <source>
        <dbReference type="EMBL" id="MFC4409503.1"/>
    </source>
</evidence>
<evidence type="ECO:0000313" key="8">
    <source>
        <dbReference type="Proteomes" id="UP001595817"/>
    </source>
</evidence>